<evidence type="ECO:0000313" key="1">
    <source>
        <dbReference type="EMBL" id="MCI11941.1"/>
    </source>
</evidence>
<sequence>METNFWRSGSRRDIILARYDSLFPSPHLGGRLRGLRRASCWWRIVSLLGDPEDAISDWFTEGVSKKVGNGHLTSFWFDPWLGEAPLIKDSVSKALSSFRSEC</sequence>
<evidence type="ECO:0008006" key="3">
    <source>
        <dbReference type="Google" id="ProtNLM"/>
    </source>
</evidence>
<protein>
    <recommendedName>
        <fullName evidence="3">Cysteine-rich receptor-like protein kinase</fullName>
    </recommendedName>
</protein>
<dbReference type="EMBL" id="LXQA010082117">
    <property type="protein sequence ID" value="MCI11941.1"/>
    <property type="molecule type" value="Genomic_DNA"/>
</dbReference>
<name>A0A392PIN1_9FABA</name>
<comment type="caution">
    <text evidence="1">The sequence shown here is derived from an EMBL/GenBank/DDBJ whole genome shotgun (WGS) entry which is preliminary data.</text>
</comment>
<evidence type="ECO:0000313" key="2">
    <source>
        <dbReference type="Proteomes" id="UP000265520"/>
    </source>
</evidence>
<keyword evidence="2" id="KW-1185">Reference proteome</keyword>
<accession>A0A392PIN1</accession>
<reference evidence="1 2" key="1">
    <citation type="journal article" date="2018" name="Front. Plant Sci.">
        <title>Red Clover (Trifolium pratense) and Zigzag Clover (T. medium) - A Picture of Genomic Similarities and Differences.</title>
        <authorList>
            <person name="Dluhosova J."/>
            <person name="Istvanek J."/>
            <person name="Nedelnik J."/>
            <person name="Repkova J."/>
        </authorList>
    </citation>
    <scope>NUCLEOTIDE SEQUENCE [LARGE SCALE GENOMIC DNA]</scope>
    <source>
        <strain evidence="2">cv. 10/8</strain>
        <tissue evidence="1">Leaf</tissue>
    </source>
</reference>
<dbReference type="AlphaFoldDB" id="A0A392PIN1"/>
<dbReference type="Proteomes" id="UP000265520">
    <property type="component" value="Unassembled WGS sequence"/>
</dbReference>
<proteinExistence type="predicted"/>
<organism evidence="1 2">
    <name type="scientific">Trifolium medium</name>
    <dbReference type="NCBI Taxonomy" id="97028"/>
    <lineage>
        <taxon>Eukaryota</taxon>
        <taxon>Viridiplantae</taxon>
        <taxon>Streptophyta</taxon>
        <taxon>Embryophyta</taxon>
        <taxon>Tracheophyta</taxon>
        <taxon>Spermatophyta</taxon>
        <taxon>Magnoliopsida</taxon>
        <taxon>eudicotyledons</taxon>
        <taxon>Gunneridae</taxon>
        <taxon>Pentapetalae</taxon>
        <taxon>rosids</taxon>
        <taxon>fabids</taxon>
        <taxon>Fabales</taxon>
        <taxon>Fabaceae</taxon>
        <taxon>Papilionoideae</taxon>
        <taxon>50 kb inversion clade</taxon>
        <taxon>NPAAA clade</taxon>
        <taxon>Hologalegina</taxon>
        <taxon>IRL clade</taxon>
        <taxon>Trifolieae</taxon>
        <taxon>Trifolium</taxon>
    </lineage>
</organism>